<gene>
    <name evidence="3" type="ORF">F2Q68_00014507</name>
</gene>
<evidence type="ECO:0000313" key="3">
    <source>
        <dbReference type="EMBL" id="KAF2557512.1"/>
    </source>
</evidence>
<feature type="compositionally biased region" description="Polar residues" evidence="1">
    <location>
        <begin position="16"/>
        <end position="26"/>
    </location>
</feature>
<evidence type="ECO:0000313" key="4">
    <source>
        <dbReference type="Proteomes" id="UP000712281"/>
    </source>
</evidence>
<dbReference type="GO" id="GO:0004190">
    <property type="term" value="F:aspartic-type endopeptidase activity"/>
    <property type="evidence" value="ECO:0007669"/>
    <property type="project" value="InterPro"/>
</dbReference>
<dbReference type="EMBL" id="QGKW02001940">
    <property type="protein sequence ID" value="KAF2557512.1"/>
    <property type="molecule type" value="Genomic_DNA"/>
</dbReference>
<evidence type="ECO:0000256" key="1">
    <source>
        <dbReference type="SAM" id="MobiDB-lite"/>
    </source>
</evidence>
<name>A0A8S9HMD6_BRACR</name>
<comment type="caution">
    <text evidence="3">The sequence shown here is derived from an EMBL/GenBank/DDBJ whole genome shotgun (WGS) entry which is preliminary data.</text>
</comment>
<dbReference type="Proteomes" id="UP000712281">
    <property type="component" value="Unassembled WGS sequence"/>
</dbReference>
<sequence>MAELDSARIQLGERPSWTQDGFSSTVRRAGPAQFGERPSWINRNPSLPRPQKEKCQVSEDKYQDRREMKYFREAINSTGDRKGKSLAQKEGETNYLTKKTTRRLRNGMSDQTRSDVISFMERAMADPVKPPNDLLFVELTIQNIDIARILVDTGSSADIIFKSTLERMGICPSHKAQGIGGVARTK</sequence>
<organism evidence="3 4">
    <name type="scientific">Brassica cretica</name>
    <name type="common">Mustard</name>
    <dbReference type="NCBI Taxonomy" id="69181"/>
    <lineage>
        <taxon>Eukaryota</taxon>
        <taxon>Viridiplantae</taxon>
        <taxon>Streptophyta</taxon>
        <taxon>Embryophyta</taxon>
        <taxon>Tracheophyta</taxon>
        <taxon>Spermatophyta</taxon>
        <taxon>Magnoliopsida</taxon>
        <taxon>eudicotyledons</taxon>
        <taxon>Gunneridae</taxon>
        <taxon>Pentapetalae</taxon>
        <taxon>rosids</taxon>
        <taxon>malvids</taxon>
        <taxon>Brassicales</taxon>
        <taxon>Brassicaceae</taxon>
        <taxon>Brassiceae</taxon>
        <taxon>Brassica</taxon>
    </lineage>
</organism>
<feature type="region of interest" description="Disordered" evidence="1">
    <location>
        <begin position="1"/>
        <end position="62"/>
    </location>
</feature>
<evidence type="ECO:0000259" key="2">
    <source>
        <dbReference type="PROSITE" id="PS50175"/>
    </source>
</evidence>
<protein>
    <recommendedName>
        <fullName evidence="2">Peptidase A2 domain-containing protein</fullName>
    </recommendedName>
</protein>
<dbReference type="AlphaFoldDB" id="A0A8S9HMD6"/>
<accession>A0A8S9HMD6</accession>
<feature type="domain" description="Peptidase A2" evidence="2">
    <location>
        <begin position="147"/>
        <end position="186"/>
    </location>
</feature>
<dbReference type="InterPro" id="IPR001995">
    <property type="entry name" value="Peptidase_A2_cat"/>
</dbReference>
<dbReference type="GO" id="GO:0006508">
    <property type="term" value="P:proteolysis"/>
    <property type="evidence" value="ECO:0007669"/>
    <property type="project" value="InterPro"/>
</dbReference>
<dbReference type="PROSITE" id="PS50175">
    <property type="entry name" value="ASP_PROT_RETROV"/>
    <property type="match status" value="1"/>
</dbReference>
<reference evidence="3" key="1">
    <citation type="submission" date="2019-12" db="EMBL/GenBank/DDBJ databases">
        <title>Genome sequencing and annotation of Brassica cretica.</title>
        <authorList>
            <person name="Studholme D.J."/>
            <person name="Sarris P.F."/>
        </authorList>
    </citation>
    <scope>NUCLEOTIDE SEQUENCE</scope>
    <source>
        <strain evidence="3">PFS-001/15</strain>
        <tissue evidence="3">Leaf</tissue>
    </source>
</reference>
<proteinExistence type="predicted"/>
<feature type="compositionally biased region" description="Basic and acidic residues" evidence="1">
    <location>
        <begin position="50"/>
        <end position="62"/>
    </location>
</feature>